<reference evidence="2 3" key="1">
    <citation type="submission" date="2018-04" db="EMBL/GenBank/DDBJ databases">
        <title>Genomic Encyclopedia of Archaeal and Bacterial Type Strains, Phase II (KMG-II): from individual species to whole genera.</title>
        <authorList>
            <person name="Goeker M."/>
        </authorList>
    </citation>
    <scope>NUCLEOTIDE SEQUENCE [LARGE SCALE GENOMIC DNA]</scope>
    <source>
        <strain evidence="2 3">DSM 29955</strain>
    </source>
</reference>
<keyword evidence="1" id="KW-0732">Signal</keyword>
<comment type="caution">
    <text evidence="2">The sequence shown here is derived from an EMBL/GenBank/DDBJ whole genome shotgun (WGS) entry which is preliminary data.</text>
</comment>
<protein>
    <submittedName>
        <fullName evidence="2">Uncharacterized protein</fullName>
    </submittedName>
</protein>
<dbReference type="Proteomes" id="UP000244523">
    <property type="component" value="Unassembled WGS sequence"/>
</dbReference>
<accession>A0A2T6KDH3</accession>
<feature type="signal peptide" evidence="1">
    <location>
        <begin position="1"/>
        <end position="19"/>
    </location>
</feature>
<keyword evidence="3" id="KW-1185">Reference proteome</keyword>
<feature type="chain" id="PRO_5015545037" evidence="1">
    <location>
        <begin position="20"/>
        <end position="159"/>
    </location>
</feature>
<proteinExistence type="predicted"/>
<evidence type="ECO:0000256" key="1">
    <source>
        <dbReference type="SAM" id="SignalP"/>
    </source>
</evidence>
<organism evidence="2 3">
    <name type="scientific">Yoonia sediminilitoris</name>
    <dbReference type="NCBI Taxonomy" id="1286148"/>
    <lineage>
        <taxon>Bacteria</taxon>
        <taxon>Pseudomonadati</taxon>
        <taxon>Pseudomonadota</taxon>
        <taxon>Alphaproteobacteria</taxon>
        <taxon>Rhodobacterales</taxon>
        <taxon>Paracoccaceae</taxon>
        <taxon>Yoonia</taxon>
    </lineage>
</organism>
<dbReference type="AlphaFoldDB" id="A0A2T6KDH3"/>
<dbReference type="EMBL" id="QBUD01000008">
    <property type="protein sequence ID" value="PUB13099.1"/>
    <property type="molecule type" value="Genomic_DNA"/>
</dbReference>
<evidence type="ECO:0000313" key="2">
    <source>
        <dbReference type="EMBL" id="PUB13099.1"/>
    </source>
</evidence>
<sequence>MNLVPAVLTIAFLATSATAQETYRFTLTTKGQTNSTFTPLSGALQLWSGTNTQELVEYTADHPSYIPPQTWACNSSFVIVRGIPNGQGHCLMENADGDQTIIATSTAHVSEGRNAGTWYSVGGTGAQEGIQSRGTFYSVYTPSTGQIVTTVEGEVTLME</sequence>
<name>A0A2T6KDH3_9RHOB</name>
<gene>
    <name evidence="2" type="ORF">C8N45_10819</name>
</gene>
<evidence type="ECO:0000313" key="3">
    <source>
        <dbReference type="Proteomes" id="UP000244523"/>
    </source>
</evidence>